<evidence type="ECO:0000313" key="5">
    <source>
        <dbReference type="EMBL" id="GGX33479.1"/>
    </source>
</evidence>
<dbReference type="InterPro" id="IPR020449">
    <property type="entry name" value="Tscrpt_reg_AraC-type_HTH"/>
</dbReference>
<dbReference type="GO" id="GO:0043565">
    <property type="term" value="F:sequence-specific DNA binding"/>
    <property type="evidence" value="ECO:0007669"/>
    <property type="project" value="InterPro"/>
</dbReference>
<dbReference type="InterPro" id="IPR053142">
    <property type="entry name" value="PchR_regulatory_protein"/>
</dbReference>
<dbReference type="Gene3D" id="1.10.10.60">
    <property type="entry name" value="Homeodomain-like"/>
    <property type="match status" value="1"/>
</dbReference>
<dbReference type="PANTHER" id="PTHR47893">
    <property type="entry name" value="REGULATORY PROTEIN PCHR"/>
    <property type="match status" value="1"/>
</dbReference>
<dbReference type="PANTHER" id="PTHR47893:SF1">
    <property type="entry name" value="REGULATORY PROTEIN PCHR"/>
    <property type="match status" value="1"/>
</dbReference>
<dbReference type="SUPFAM" id="SSF46689">
    <property type="entry name" value="Homeodomain-like"/>
    <property type="match status" value="1"/>
</dbReference>
<accession>A0A918JZI2</accession>
<evidence type="ECO:0000256" key="3">
    <source>
        <dbReference type="ARBA" id="ARBA00023163"/>
    </source>
</evidence>
<proteinExistence type="predicted"/>
<evidence type="ECO:0000256" key="1">
    <source>
        <dbReference type="ARBA" id="ARBA00023015"/>
    </source>
</evidence>
<evidence type="ECO:0000259" key="4">
    <source>
        <dbReference type="PROSITE" id="PS01124"/>
    </source>
</evidence>
<organism evidence="5 6">
    <name type="scientific">Aquimarina muelleri</name>
    <dbReference type="NCBI Taxonomy" id="279356"/>
    <lineage>
        <taxon>Bacteria</taxon>
        <taxon>Pseudomonadati</taxon>
        <taxon>Bacteroidota</taxon>
        <taxon>Flavobacteriia</taxon>
        <taxon>Flavobacteriales</taxon>
        <taxon>Flavobacteriaceae</taxon>
        <taxon>Aquimarina</taxon>
    </lineage>
</organism>
<dbReference type="EMBL" id="BMWS01000040">
    <property type="protein sequence ID" value="GGX33479.1"/>
    <property type="molecule type" value="Genomic_DNA"/>
</dbReference>
<dbReference type="Proteomes" id="UP000601108">
    <property type="component" value="Unassembled WGS sequence"/>
</dbReference>
<dbReference type="PROSITE" id="PS01124">
    <property type="entry name" value="HTH_ARAC_FAMILY_2"/>
    <property type="match status" value="1"/>
</dbReference>
<dbReference type="AlphaFoldDB" id="A0A918JZI2"/>
<evidence type="ECO:0000256" key="2">
    <source>
        <dbReference type="ARBA" id="ARBA00023125"/>
    </source>
</evidence>
<dbReference type="Pfam" id="PF12833">
    <property type="entry name" value="HTH_18"/>
    <property type="match status" value="1"/>
</dbReference>
<protein>
    <recommendedName>
        <fullName evidence="4">HTH araC/xylS-type domain-containing protein</fullName>
    </recommendedName>
</protein>
<gene>
    <name evidence="5" type="ORF">GCM10007384_37680</name>
</gene>
<sequence length="340" mass="38535">MGTLKLGNTTGVTEIFTRLNNQLHGEMSQNFGEHLITVKNSLANGTIRGMKVGRHKLFLEIDLYCKEDVEIPLNSINSNPLHFLYSYKNKVTLKLEDTKKEQSLEEFQTAIIYSRNNNTILQIKKEEHVKIIIISVCIPQKAINVSPIVGNILSLFDEKIKEGSFTYFGSYNLKIADQVNRLDAIDEEGVVRNLFIEGIVQLILGIEIQHYQNDINSQDEVFGSLTKKELKIIQELGQKIRNNVDTAYNINALTLQTGIPAAKLQEGFKYLFGRTVTDYIKNARLEFALGLIKTRDLTISEVVYSVGFSSRSYFSKIFKEKYNCCPKLYQDSIKSLAASA</sequence>
<keyword evidence="2" id="KW-0238">DNA-binding</keyword>
<dbReference type="SMART" id="SM00342">
    <property type="entry name" value="HTH_ARAC"/>
    <property type="match status" value="1"/>
</dbReference>
<comment type="caution">
    <text evidence="5">The sequence shown here is derived from an EMBL/GenBank/DDBJ whole genome shotgun (WGS) entry which is preliminary data.</text>
</comment>
<dbReference type="PRINTS" id="PR00032">
    <property type="entry name" value="HTHARAC"/>
</dbReference>
<dbReference type="InterPro" id="IPR018060">
    <property type="entry name" value="HTH_AraC"/>
</dbReference>
<dbReference type="InterPro" id="IPR009057">
    <property type="entry name" value="Homeodomain-like_sf"/>
</dbReference>
<dbReference type="RefSeq" id="WP_027413802.1">
    <property type="nucleotide sequence ID" value="NZ_BMWS01000040.1"/>
</dbReference>
<keyword evidence="3" id="KW-0804">Transcription</keyword>
<feature type="domain" description="HTH araC/xylS-type" evidence="4">
    <location>
        <begin position="234"/>
        <end position="332"/>
    </location>
</feature>
<name>A0A918JZI2_9FLAO</name>
<keyword evidence="1" id="KW-0805">Transcription regulation</keyword>
<reference evidence="5 6" key="1">
    <citation type="journal article" date="2014" name="Int. J. Syst. Evol. Microbiol.">
        <title>Complete genome sequence of Corynebacterium casei LMG S-19264T (=DSM 44701T), isolated from a smear-ripened cheese.</title>
        <authorList>
            <consortium name="US DOE Joint Genome Institute (JGI-PGF)"/>
            <person name="Walter F."/>
            <person name="Albersmeier A."/>
            <person name="Kalinowski J."/>
            <person name="Ruckert C."/>
        </authorList>
    </citation>
    <scope>NUCLEOTIDE SEQUENCE [LARGE SCALE GENOMIC DNA]</scope>
    <source>
        <strain evidence="5 6">KCTC 12285</strain>
    </source>
</reference>
<evidence type="ECO:0000313" key="6">
    <source>
        <dbReference type="Proteomes" id="UP000601108"/>
    </source>
</evidence>
<keyword evidence="6" id="KW-1185">Reference proteome</keyword>
<dbReference type="GO" id="GO:0003700">
    <property type="term" value="F:DNA-binding transcription factor activity"/>
    <property type="evidence" value="ECO:0007669"/>
    <property type="project" value="InterPro"/>
</dbReference>